<gene>
    <name evidence="5" type="ORF">ZIOFF_003074</name>
</gene>
<sequence>MRHPPTDLSILFLDRPPTCAKHRGEVGEEMMEFLEELLLAALISVLLAFIFGNFSADKPEAAEDLGPRPRALNPIQEEKREGKSTIVALGEFCSTDTNPAEVEEGRLGVDVLEKDGGVVAGFYQEKDDLFDRVVGIGRVEDDLAEPGEAKPVEQVVERGGELTGNKEEVCHVDKGKWESLFHGEDEWEGIERSDIEKLFGVASKFVAGKIGGVAVSRLSNEVQMKLYGLHKVATEGPCHEPQPMVLMLSARTKWHSWQELGNISPEAAMEQYINLLTESIPEWKAETSKVEDIGIDANDPPSVDDLSIGQLGSKSSHSKSGSEIVTEDLSAEDVTGNVETGPKLLKQVSQKWVLLIMILYRIGEYFAFQPDLTS</sequence>
<accession>A0A8J5HX79</accession>
<dbReference type="Pfam" id="PF00887">
    <property type="entry name" value="ACBP"/>
    <property type="match status" value="1"/>
</dbReference>
<evidence type="ECO:0000313" key="5">
    <source>
        <dbReference type="EMBL" id="KAG6537971.1"/>
    </source>
</evidence>
<proteinExistence type="inferred from homology"/>
<dbReference type="PROSITE" id="PS51228">
    <property type="entry name" value="ACB_2"/>
    <property type="match status" value="1"/>
</dbReference>
<keyword evidence="2" id="KW-0446">Lipid-binding</keyword>
<protein>
    <recommendedName>
        <fullName evidence="4">ACB domain-containing protein</fullName>
    </recommendedName>
</protein>
<name>A0A8J5HX79_ZINOF</name>
<dbReference type="GO" id="GO:0006631">
    <property type="term" value="P:fatty acid metabolic process"/>
    <property type="evidence" value="ECO:0007669"/>
    <property type="project" value="TreeGrafter"/>
</dbReference>
<dbReference type="InterPro" id="IPR035984">
    <property type="entry name" value="Acyl-CoA-binding_sf"/>
</dbReference>
<dbReference type="Gene3D" id="1.20.80.10">
    <property type="match status" value="1"/>
</dbReference>
<dbReference type="InterPro" id="IPR000582">
    <property type="entry name" value="Acyl-CoA-binding_protein"/>
</dbReference>
<evidence type="ECO:0000256" key="2">
    <source>
        <dbReference type="ARBA" id="ARBA00023121"/>
    </source>
</evidence>
<dbReference type="InterPro" id="IPR014352">
    <property type="entry name" value="FERM/acyl-CoA-bd_prot_sf"/>
</dbReference>
<evidence type="ECO:0000256" key="3">
    <source>
        <dbReference type="SAM" id="MobiDB-lite"/>
    </source>
</evidence>
<dbReference type="PRINTS" id="PR00689">
    <property type="entry name" value="ACOABINDINGP"/>
</dbReference>
<evidence type="ECO:0000313" key="6">
    <source>
        <dbReference type="Proteomes" id="UP000734854"/>
    </source>
</evidence>
<dbReference type="GO" id="GO:0000062">
    <property type="term" value="F:fatty-acyl-CoA binding"/>
    <property type="evidence" value="ECO:0007669"/>
    <property type="project" value="InterPro"/>
</dbReference>
<comment type="similarity">
    <text evidence="1">Belongs to the ACBP family.</text>
</comment>
<organism evidence="5 6">
    <name type="scientific">Zingiber officinale</name>
    <name type="common">Ginger</name>
    <name type="synonym">Amomum zingiber</name>
    <dbReference type="NCBI Taxonomy" id="94328"/>
    <lineage>
        <taxon>Eukaryota</taxon>
        <taxon>Viridiplantae</taxon>
        <taxon>Streptophyta</taxon>
        <taxon>Embryophyta</taxon>
        <taxon>Tracheophyta</taxon>
        <taxon>Spermatophyta</taxon>
        <taxon>Magnoliopsida</taxon>
        <taxon>Liliopsida</taxon>
        <taxon>Zingiberales</taxon>
        <taxon>Zingiberaceae</taxon>
        <taxon>Zingiber</taxon>
    </lineage>
</organism>
<dbReference type="PANTHER" id="PTHR23310:SF105">
    <property type="entry name" value="ACYL-COA-BINDING DOMAIN-CONTAINING PROTEIN 5"/>
    <property type="match status" value="1"/>
</dbReference>
<dbReference type="PANTHER" id="PTHR23310">
    <property type="entry name" value="ACYL-COA-BINDING PROTEIN, ACBP"/>
    <property type="match status" value="1"/>
</dbReference>
<dbReference type="AlphaFoldDB" id="A0A8J5HX79"/>
<feature type="domain" description="ACB" evidence="4">
    <location>
        <begin position="195"/>
        <end position="285"/>
    </location>
</feature>
<feature type="region of interest" description="Disordered" evidence="3">
    <location>
        <begin position="293"/>
        <end position="327"/>
    </location>
</feature>
<feature type="compositionally biased region" description="Low complexity" evidence="3">
    <location>
        <begin position="312"/>
        <end position="322"/>
    </location>
</feature>
<comment type="caution">
    <text evidence="5">The sequence shown here is derived from an EMBL/GenBank/DDBJ whole genome shotgun (WGS) entry which is preliminary data.</text>
</comment>
<reference evidence="5 6" key="1">
    <citation type="submission" date="2020-08" db="EMBL/GenBank/DDBJ databases">
        <title>Plant Genome Project.</title>
        <authorList>
            <person name="Zhang R.-G."/>
        </authorList>
    </citation>
    <scope>NUCLEOTIDE SEQUENCE [LARGE SCALE GENOMIC DNA]</scope>
    <source>
        <tissue evidence="5">Rhizome</tissue>
    </source>
</reference>
<evidence type="ECO:0000256" key="1">
    <source>
        <dbReference type="ARBA" id="ARBA00005567"/>
    </source>
</evidence>
<dbReference type="Proteomes" id="UP000734854">
    <property type="component" value="Unassembled WGS sequence"/>
</dbReference>
<dbReference type="EMBL" id="JACMSC010000001">
    <property type="protein sequence ID" value="KAG6537971.1"/>
    <property type="molecule type" value="Genomic_DNA"/>
</dbReference>
<evidence type="ECO:0000259" key="4">
    <source>
        <dbReference type="PROSITE" id="PS51228"/>
    </source>
</evidence>
<dbReference type="SUPFAM" id="SSF47027">
    <property type="entry name" value="Acyl-CoA binding protein"/>
    <property type="match status" value="1"/>
</dbReference>
<keyword evidence="6" id="KW-1185">Reference proteome</keyword>